<feature type="compositionally biased region" description="Polar residues" evidence="1">
    <location>
        <begin position="100"/>
        <end position="121"/>
    </location>
</feature>
<keyword evidence="3" id="KW-1185">Reference proteome</keyword>
<comment type="caution">
    <text evidence="2">The sequence shown here is derived from an EMBL/GenBank/DDBJ whole genome shotgun (WGS) entry which is preliminary data.</text>
</comment>
<sequence length="328" mass="35633">MDNMTAAEMCEVLNPMLALNKLTVYSNARRGVGHVVTDNVIAADTTKYRNPLDKILPEYDYETLLAQTTSDGATEPQELEKYSEQKVADTSERACVINQKPDTSGNFANENSNIPPTSKQQHILEGKEASGCNAKKSDVPRNATDTDPPKNEPEALEEPYKDTGRYSRGPKQAAESSLKGGPPIVTLVRESSAFGGVLCCGKNTKMVPVTRITSPSTVEEARLSRRKRTTGANVRPNVSAGQQRQADCQDHLYLLDVSTDLTSSTSHETLTSETNASSVVLLPVLPAIPLSGNKTRECKPSPPLLRRGDSRSPCVRDISRTYSPTQAI</sequence>
<feature type="region of interest" description="Disordered" evidence="1">
    <location>
        <begin position="224"/>
        <end position="245"/>
    </location>
</feature>
<accession>A0AAE0ZIX5</accession>
<proteinExistence type="predicted"/>
<feature type="compositionally biased region" description="Basic and acidic residues" evidence="1">
    <location>
        <begin position="147"/>
        <end position="165"/>
    </location>
</feature>
<feature type="region of interest" description="Disordered" evidence="1">
    <location>
        <begin position="70"/>
        <end position="180"/>
    </location>
</feature>
<evidence type="ECO:0000313" key="2">
    <source>
        <dbReference type="EMBL" id="KAK3770135.1"/>
    </source>
</evidence>
<reference evidence="2" key="1">
    <citation type="journal article" date="2023" name="G3 (Bethesda)">
        <title>A reference genome for the long-term kleptoplast-retaining sea slug Elysia crispata morphotype clarki.</title>
        <authorList>
            <person name="Eastman K.E."/>
            <person name="Pendleton A.L."/>
            <person name="Shaikh M.A."/>
            <person name="Suttiyut T."/>
            <person name="Ogas R."/>
            <person name="Tomko P."/>
            <person name="Gavelis G."/>
            <person name="Widhalm J.R."/>
            <person name="Wisecaver J.H."/>
        </authorList>
    </citation>
    <scope>NUCLEOTIDE SEQUENCE</scope>
    <source>
        <strain evidence="2">ECLA1</strain>
    </source>
</reference>
<dbReference type="Proteomes" id="UP001283361">
    <property type="component" value="Unassembled WGS sequence"/>
</dbReference>
<feature type="region of interest" description="Disordered" evidence="1">
    <location>
        <begin position="293"/>
        <end position="312"/>
    </location>
</feature>
<dbReference type="AlphaFoldDB" id="A0AAE0ZIX5"/>
<gene>
    <name evidence="2" type="ORF">RRG08_007046</name>
</gene>
<name>A0AAE0ZIX5_9GAST</name>
<feature type="compositionally biased region" description="Basic and acidic residues" evidence="1">
    <location>
        <begin position="78"/>
        <end position="92"/>
    </location>
</feature>
<organism evidence="2 3">
    <name type="scientific">Elysia crispata</name>
    <name type="common">lettuce slug</name>
    <dbReference type="NCBI Taxonomy" id="231223"/>
    <lineage>
        <taxon>Eukaryota</taxon>
        <taxon>Metazoa</taxon>
        <taxon>Spiralia</taxon>
        <taxon>Lophotrochozoa</taxon>
        <taxon>Mollusca</taxon>
        <taxon>Gastropoda</taxon>
        <taxon>Heterobranchia</taxon>
        <taxon>Euthyneura</taxon>
        <taxon>Panpulmonata</taxon>
        <taxon>Sacoglossa</taxon>
        <taxon>Placobranchoidea</taxon>
        <taxon>Plakobranchidae</taxon>
        <taxon>Elysia</taxon>
    </lineage>
</organism>
<dbReference type="EMBL" id="JAWDGP010003866">
    <property type="protein sequence ID" value="KAK3770135.1"/>
    <property type="molecule type" value="Genomic_DNA"/>
</dbReference>
<evidence type="ECO:0000313" key="3">
    <source>
        <dbReference type="Proteomes" id="UP001283361"/>
    </source>
</evidence>
<evidence type="ECO:0000256" key="1">
    <source>
        <dbReference type="SAM" id="MobiDB-lite"/>
    </source>
</evidence>
<protein>
    <submittedName>
        <fullName evidence="2">Uncharacterized protein</fullName>
    </submittedName>
</protein>